<gene>
    <name evidence="1" type="ORF">NQ315_011290</name>
</gene>
<reference evidence="1 2" key="1">
    <citation type="journal article" date="2023" name="Insect Mol. Biol.">
        <title>Genome sequencing provides insights into the evolution of gene families encoding plant cell wall-degrading enzymes in longhorned beetles.</title>
        <authorList>
            <person name="Shin N.R."/>
            <person name="Okamura Y."/>
            <person name="Kirsch R."/>
            <person name="Pauchet Y."/>
        </authorList>
    </citation>
    <scope>NUCLEOTIDE SEQUENCE [LARGE SCALE GENOMIC DNA]</scope>
    <source>
        <strain evidence="1">EAD_L_NR</strain>
    </source>
</reference>
<protein>
    <submittedName>
        <fullName evidence="1">Uncharacterized protein</fullName>
    </submittedName>
</protein>
<dbReference type="Proteomes" id="UP001159042">
    <property type="component" value="Unassembled WGS sequence"/>
</dbReference>
<evidence type="ECO:0000313" key="2">
    <source>
        <dbReference type="Proteomes" id="UP001159042"/>
    </source>
</evidence>
<accession>A0AAV8VJE8</accession>
<dbReference type="EMBL" id="JANEYG010000074">
    <property type="protein sequence ID" value="KAJ8914303.1"/>
    <property type="molecule type" value="Genomic_DNA"/>
</dbReference>
<keyword evidence="2" id="KW-1185">Reference proteome</keyword>
<proteinExistence type="predicted"/>
<dbReference type="AlphaFoldDB" id="A0AAV8VJE8"/>
<comment type="caution">
    <text evidence="1">The sequence shown here is derived from an EMBL/GenBank/DDBJ whole genome shotgun (WGS) entry which is preliminary data.</text>
</comment>
<organism evidence="1 2">
    <name type="scientific">Exocentrus adspersus</name>
    <dbReference type="NCBI Taxonomy" id="1586481"/>
    <lineage>
        <taxon>Eukaryota</taxon>
        <taxon>Metazoa</taxon>
        <taxon>Ecdysozoa</taxon>
        <taxon>Arthropoda</taxon>
        <taxon>Hexapoda</taxon>
        <taxon>Insecta</taxon>
        <taxon>Pterygota</taxon>
        <taxon>Neoptera</taxon>
        <taxon>Endopterygota</taxon>
        <taxon>Coleoptera</taxon>
        <taxon>Polyphaga</taxon>
        <taxon>Cucujiformia</taxon>
        <taxon>Chrysomeloidea</taxon>
        <taxon>Cerambycidae</taxon>
        <taxon>Lamiinae</taxon>
        <taxon>Acanthocinini</taxon>
        <taxon>Exocentrus</taxon>
    </lineage>
</organism>
<evidence type="ECO:0000313" key="1">
    <source>
        <dbReference type="EMBL" id="KAJ8914303.1"/>
    </source>
</evidence>
<name>A0AAV8VJE8_9CUCU</name>
<sequence length="76" mass="8959">MYTRDAREIRDIIKQYFNEEGASLLKVPLVHRIFGYLVIGEFEKWGVFSSLLKLMVLLRGRFGDKEIVKNVKLQKN</sequence>